<evidence type="ECO:0000313" key="2">
    <source>
        <dbReference type="Proteomes" id="UP000532440"/>
    </source>
</evidence>
<gene>
    <name evidence="1" type="ORF">HNQ70_000300</name>
</gene>
<dbReference type="EMBL" id="JACHGB010000001">
    <property type="protein sequence ID" value="MBB5270316.1"/>
    <property type="molecule type" value="Genomic_DNA"/>
</dbReference>
<reference evidence="1 2" key="1">
    <citation type="submission" date="2020-08" db="EMBL/GenBank/DDBJ databases">
        <title>Genomic Encyclopedia of Type Strains, Phase IV (KMG-IV): sequencing the most valuable type-strain genomes for metagenomic binning, comparative biology and taxonomic classification.</title>
        <authorList>
            <person name="Goeker M."/>
        </authorList>
    </citation>
    <scope>NUCLEOTIDE SEQUENCE [LARGE SCALE GENOMIC DNA]</scope>
    <source>
        <strain evidence="1 2">DSM 29781</strain>
    </source>
</reference>
<sequence length="191" mass="20790">MSMRGPEQLEGQAGAATAGEPVDHAVGLVATGVMADLGPPAGDDDGEAPDAFLAFVARVAAGRPTPADVHRLAAACAGWIEGDGESLEDLLGAPRTRAQRDRLFRDRALLAAVPLVQANGPWTTAVALHAAWRRFITRGDWRRWRDLPRPPAHADELGRCLFWASRHNGGDFLTVRQVYRVIRHRHFPARI</sequence>
<dbReference type="RefSeq" id="WP_183963599.1">
    <property type="nucleotide sequence ID" value="NZ_BAABEW010000021.1"/>
</dbReference>
<protein>
    <submittedName>
        <fullName evidence="1">Uncharacterized protein</fullName>
    </submittedName>
</protein>
<dbReference type="AlphaFoldDB" id="A0A7W8HE63"/>
<dbReference type="Proteomes" id="UP000532440">
    <property type="component" value="Unassembled WGS sequence"/>
</dbReference>
<comment type="caution">
    <text evidence="1">The sequence shown here is derived from an EMBL/GenBank/DDBJ whole genome shotgun (WGS) entry which is preliminary data.</text>
</comment>
<keyword evidence="2" id="KW-1185">Reference proteome</keyword>
<accession>A0A7W8HE63</accession>
<evidence type="ECO:0000313" key="1">
    <source>
        <dbReference type="EMBL" id="MBB5270316.1"/>
    </source>
</evidence>
<organism evidence="1 2">
    <name type="scientific">Quisquiliibacterium transsilvanicum</name>
    <dbReference type="NCBI Taxonomy" id="1549638"/>
    <lineage>
        <taxon>Bacteria</taxon>
        <taxon>Pseudomonadati</taxon>
        <taxon>Pseudomonadota</taxon>
        <taxon>Betaproteobacteria</taxon>
        <taxon>Burkholderiales</taxon>
        <taxon>Burkholderiaceae</taxon>
        <taxon>Quisquiliibacterium</taxon>
    </lineage>
</organism>
<proteinExistence type="predicted"/>
<name>A0A7W8HE63_9BURK</name>